<feature type="domain" description="Carrier" evidence="7">
    <location>
        <begin position="2118"/>
        <end position="2193"/>
    </location>
</feature>
<dbReference type="GO" id="GO:0005829">
    <property type="term" value="C:cytosol"/>
    <property type="evidence" value="ECO:0007669"/>
    <property type="project" value="TreeGrafter"/>
</dbReference>
<keyword evidence="3" id="KW-0596">Phosphopantetheine</keyword>
<feature type="domain" description="Carrier" evidence="7">
    <location>
        <begin position="4716"/>
        <end position="4791"/>
    </location>
</feature>
<dbReference type="InterPro" id="IPR020845">
    <property type="entry name" value="AMP-binding_CS"/>
</dbReference>
<sequence>AHAPLTQVGFSFQNIALPDFRLPGMSVNAEDLTPKTAKYDLHLSLIDNYDDSGDPADITAELAYSTDLFEESTVRGIADRFLLILDAVTRNPTVVTGDIDLLPASEREVLVTTRNATDMEWPDATLPDLFSAQAASTPHAVSIVSGDDRLTYSEFSGRVNRLGRHLIALGVGPESVVALALKRSTDLMVGIYAVLAAGGAYLPLDVDHPIERTRAVLANAQPVALLSSQELDVPGAKHLPVWSIESFDLTGYASGPITDSDRVTPLRSSHLAYLIYTSGSTGTPKGVAVPHAAVVNQMRWKQARYALDAEDSMLQKTPATFDLSVWELFWPLTVGARLVVVAPGGHRDPDYLARVMREEQITTADFVPSLLAAFLETAESGNLRSLRQVMCIGEPFPAHTAARLRRVSDAAVDNLYGPTEAAVSVTSYSWSGLDDGIVPIGTPESNVRCYVCDSRLHPVPSGVIGELYLSGVQLARGYHGRAALTAERFVPDPFGVPGRRMYRTGDVVRWATNDSSSGALEFLGRVDDQLKLRGLRIEPGEIEAVLLSHPSVERAVVLLRDRPDTSGTDGNVDAALVAYVVLGPAATEYGGDRDFSDLRADIRRFVAGRVPEYMVPVAVLVVEQFPLTANGKFDGSRLPIPDLSGAHPYRAPRTADERALVELFSEVLGVEGIGIDDGFFELGGHSLLATRLVNRIRSALAVEVPIRAIFEFPAIVDLAPQLSGAEPVRPPLVPQNRDDRMPLSYAQRRLWFLHRLEGPSATYNIALAVRLSGAIDCDALVAALHDVVIRHESLRTIFPQVDGVPVQNVLGVDEFELGVEIVNAGPDELSPGLAEVSRRRFDLTHDIPLHARVFQCSGDECVLALVIHHIAGDGGSLAPLARDVLRAYSARRDGSPPEWTPLPVQYADYTLWQRSLLGDENDTDSVIGRQFRYWREALSGLPECLELPTDRPRPPVASYRGDTVPFAIEAPLRRSVEQLARSRGATVSMVLQAALAVLLRKHGCGTDIPLGSPIAGRTDEALADLVGYLANTWVLRVDLSGNPAVTDLIDAVRERALSAYANQDAPFEQLVEMMNPARSTGYHPLFQVCIALQNNALPMVDIPGVTVTPEAAPTGTAKFDLFVNLSDMPGESSHDSGLGGFIEYATDLFDASTVEKIAARYVRVLELFVAGPHHRIDLLDLLDQDERRQVLETWNDTAEPTPDSTIPELFRRQTRRTPNAVAVVCDNHHLTYREVERRAQRLAGQLAERAVGPESVVAVALPRSADLVIALLAVLGSGAAYLPIDPNYPSERTGRILSEARPCLALTEPGVEGVLHSALPRLHVNATESEGDGYVVSGPRPDNLAYLVYTSGSTGVPKGVAVSHRNVTRCVLQMASRLGVREGSRVVASTSAGFDVSVFEIFAPLCSGGSIEVVRDALVLGEGNGRAADVISAAPSALAEVVDRLAETTPPDTIVFAGEPLPRWLVDRVGTLMPDVRILNAYGPTEAAVYATSTEVEPGAGAVPIGSPIANARAYVLDAGLMPVPVGVVGELWIAGEGVARGYYRRPALTAERFVPDPFGEHGARMYRSGDLVRWNESGVLEFVGRADEQIKIRGFRVEPAEIEETFLSHPAVAQVAVIARDNGRGGAGSEMSSIQLSSYVVLERISRARDDAIDAELVGQWQQVYDDLYSEDQPPSRDDGNSTDFGEEFGIWQSRFTGESIPIEQMREWRDATVERIRALHPRRILEIGVGSGLLLSRLAPHAVEYWATDLSPVTIEALRRRLAQQRASWTRRVHLLAQPADIVEGLPRDGFDTIVVNSVVQYFPDATYLIDVIEQALGLLEPGGSIFVGDVRNLALQPAFAIGVQRSRPDGKSDLAVVRDKMRREMTTESELLLRPEFFTALPAECPDIGGVDIQLERGRFDNELTRYRYDVVLRKSPVFARSLAGVPCRRWSTIGDLSTLKELLSPSSPEHVRVVDIPQFGVVTDAALARTLRNTTLLDEFGDEQGTAGPRGVTAEELHSLGAQLGLDVAVTWGAETGHLDAVFIGDNDSGDTRVPMTDVFTAPPMLRSAVEYANDPRTQARLAEIREFVSERLPGYMVPASVTALESLPLTLNGKLDKRALPDDVIGSTKDFVSPKTQVERTIATAFGDVLGLDSVGVDDDFFGLGGNSLIAARLVARLGPALGVSVGVRELFEAPTVAELATRLAGAESGHHIPLGPRERPERIPLSSAQRRMWFINQFDPDSGAYNIPFAARLTGTLDVNALQAAISDVLERHESLRTRFPGGDRDPAQLIVEAADVMAGLDLTPVNVEGSSELRARIGSWIGAGFDVANDVPIRVRLFRVSDHEHVLTVVVHHISADGASMAPLARDVMAAYEARAHGVAPSWSPLPVQYADYTLWQREVLGSEGDPDSVIGRQLDFWARTLTGLPDVIDLPVDRPRRPLSSMHADTVDFTIDGRLHRRITSLAHRHHATVFMVMHAALAVLLARLGGNRDIAVGTPVAGRGEQALDDLVGMLVNTLVLRSQVEPSESFADLLARTREGDLSAFENADVPFERLVEVLAPEREMSHSPLFQVMLTVQNMERPHFELPHLTLEVLDTPLTGAKVDLTVTLIENAVPGSPGISGEFSYATDYFDRSTIREVAAQYVRVLESVSTDPSTPIGDVDLLGDTDTALLVPVFAETDAVPRVLPDLFRDHDPAAPALVFEGTTLSYGEVDARSNQLARHLIRAGSAPESVVAIALGRSVELWLAVWAVTKAGAAFLPVNPGLPRARIEHMLSDSGASLGVTTRTDRDRLPASADWLSIDDPEVDAALSRESAAPINDQERVSRLRLDNTAYVIYTSGSTGTPKGVTVTHRGLAQLAAEERRRFAITPSARVLQVASPSFDGSMLELLMAVGAGAALVVAPPTVFGGAELATLVTVEHVTHAFLTTAVVSAMDSSSLPSVGVLVFGGERCTPELIARWAPGRTLINLYGPTETTVLATGSEPLEPGAPITIGDPFRGMGAVVLDSRLHPVPIGVPGELYLSGPQLARGYNARPGLTSQRFVADPCGNAGERMYRTGDTVRWTRSSGPARLEFLGRNDFQVKLRGLRVELGEIESAHTSHPLIEQAVTVGAKGAAGNTVLASYVVPAAGADPDIDELRRFLGRTLPGYMVPTTITVLAAMPLTSTGKVDRIALSDHEILAAPSEFVAPRNPTEATIAAMFAETLGLENVGVRESFFALGGDSILSIQLVSRLKSAGIALSARDIFECKTVELLTDVAEIDRPQGRTLEELEGGGAGDVAATPIVRWFLGLPGSHSRFAQSMLLTLPAGATSAGIEKTVQIVLDHHDMLRARFTLDDSGGACEVLPPGRIAAAEAVIDVEFDDAHSPGTKGFTSLVEEELAAATRRLDPSSGRMVQVVWLHPESGAAGDGRVLVVIHHLAVDAVSWRILIPDFMSAWVQDLAGRSVSLTPVGTSMRRWAAALPELARTRSDEIGFWEAALSVPDPPLGARDTDPVADTQQTVDRITVVLPPHVTEALLTTLPRVIRGRAGDGLLTALALAVQSWRAQRGVDVPGTLVLLEGHGREEGLVPGADLSRTVGWFTCAFPVDLDLDGLDGASALDGGPATVQAVKRVKECLRRVPANGIGYGLLRYLGGEESCRLQHFDEPQISFNYLGRDGRGDIPEDLDWLGWTPAAEVFDPGAAGDQDMAVTGALAITAYAATTREGGCLTADVRFASNVLSRAEVSELAALWTRALGAIADTVVAGTEWGLTPSDVPLVRIDQDELDALVERYPGAHDLWPLAPLQTGLLFHADLAHHDLDVYTAQAVLGLTGDVDRDRLSRASTALLDRHPNLRTAFLRRDDGTPIQVVVGRTTPGLSIADLRHLDTPAASAEADRLAAAARLDRFDMTEPPLMRLLLVTTASGQHRLVVTAHHILVDGWSLPIMLRELITLYVIDGGAGALPPARPFSDYLTWLAARDRDAGIDIWRQALADVTEPSLLAPPQGSTTAVPDEVRVDLDEETTAHLVSFSRTSDVTVSTIVQFAWAMVLGNLLGRDHVVFGETVSGRPPGLPGIESMVGLFINTIPVSVHLDPRRTITDALAALQSRKTQLLDHHHVGLPDIAEAVGLRTLFDTLTVFESYPVDTAGMDSETDLAGLRVVSATGSDSAHYPLTIQAHQDDRLHLRVRYLPDSIDEATARSIANRLDSVLRAVVERPGTTLASIGLLDESDRALTSATGGPAETPRTLPEMLMSTAARNPRAVALETDRETVSYGELDRRSNQLARSLIAMGAGPETMVAVALPRSAAFSVAMWAAAKTGAAFTPMDPNLPRDRIERMLADGAPVVGVTTTEHRTALPDHVSWLLLDDPETNADVAAQPVRPIAEGERIRPLRIDQPAYVIYTSGSTGLPKGVVITHRGLANFAAEQRDRYSVTSSSRVLQVASPSFDAVMLEMLMAYGTGATLVVSSPEIFAGVELQQLISRRRVSHAFITPSVLATMRPAGLEGLEVLVAGGENMPTDLAEKWAPHRRLYNGYGPTETVIMVAISDVLGGDAPVTIGGPIRGVNTAVLDHWLRPVPIGVAGELYVAGVQLARGYLDQPALTAQRFVANLFGPAGSRLYRTGDIVRWNADGAMEYLGRSDFQIKMRGLRIELGEIDTVLSGYPGVEVCVTVGTQNPAGTTMLVSYIVPAAGATPDPAAVSDHAFRMLPSYMVPTSIVVLDSLPLTATGKLDREALPTPLPASNRSFVAPRTPIEDVVADTYARVLGVERVGARDDFFQLGGNSLSAVRVTAGLGDVLGVAIGVRDLFEAPAVAELAARVANLEAGLRVPLEPQERPERVPLSPAQRRMWFLNQFDTSSPAYNIPMIVRLGGELDLDALRLAVADLVARHEVLRTVYPITGGEPHQAILPSDQAVPEIAPRMVDEATLQARIVESTSAGFDVSRSVPIRVDVLEVGPADHVVVLTVHHISADGSSMAPLIRDTMTAYSARIVQLAPAWDPLPVQYADYTLWQRRVLGSHTDPESVMSEQIRYWTRELASLPDVIALPTDRPRPAVASMRGDSVEFTVPPDLQNRIGELAREHRTSVFMVAHAALSVLLARLCGSADVAVGTPVAGRNDRALDGLVGMFVNTLVLRTQVQLDRPFTDLLADTRERDLTAFAHADVPFEQLVEVLNPSRTTAHSPLFQVFFAFQNIEQASLELPGLSAEPLIPGVRPAMFDLSLALVERFSPDGGPAGIEGQFSYATDLFDSSTVASFADRFTRILEVVTADSATAVGDVEILGTSERSLVLDGWNQTPHPLDVDAGASLVSLIDAQVARTPDRIAVLSENHSLTFRQLDARVNRLARKLISTGVRPESSVGIGIRRSVDLVVAVCAVVKAGGTYVPIDPDQPAERNAYVLDTAAPVCVLTTERDGFQVPGNHSVVCVDTVDVSGFDESSVSDTDRLSSVRPGNAAYVVFTSGSTGRPKGVAVSHSSLVNQVLWLTDRFALSRDDVVLLKTPLTFDVSVWELFCPLITGARVVVANADGHRDPGYLARVIDDQGVSLVSFVPSMLSVFVDGLVAGSCGSLRAVLVAGEELPVHTVERVRIGLPGVSVHNLYGPTEFTVHATECAIDGEFDFAVPIGRPVWNASAYVLDSRLRPVPVGVPGELHLAGVQTARGYVGRPELTADRFVANPYGAEGDRMYRTGDLVSWRADGQLAYLGRTDFQVKVRGQRIELGEIESALSSGVSVARAVVVVHGDEHAGDRLVAYVVPVAGEVIDVDTVRDAVARDVPSYMVPSAFVVLNELPVTANGKLDRKALPAPVFGMRKFRKPSTAVEEVVANGFAKVLGVDRVGAADSFFELGGNSLLATRAVSELNRHSGLEVRLQWMFADPTPAAIARRVEARTAGESASGFEVIVPLRAAGSEPPLFGIHPAGGLAWFYGGLVSSLDTNRPLYGVQDPHVVAGEPSAESVEELAARYVVEIRRIQPHGPYHLLGWSLGGDIAHAIAVQLQDSGDDVGLLAILDSAIGSAEDLEVLIPREADNGHPVTDLLGGWRELLDLGTDARTTTREDVTASIRTQLIASGMVTAERVDKIMDSFLTSERLAFAYCPRVFRGDIAFFTAGRGRVDKDAAARTWEDYASGVVTNTVVDVGHLEMTHPEALAVIGPALNQLLHP</sequence>
<dbReference type="SUPFAM" id="SSF56801">
    <property type="entry name" value="Acetyl-CoA synthetase-like"/>
    <property type="match status" value="5"/>
</dbReference>
<dbReference type="NCBIfam" id="TIGR01733">
    <property type="entry name" value="AA-adenyl-dom"/>
    <property type="match status" value="5"/>
</dbReference>
<dbReference type="InterPro" id="IPR025110">
    <property type="entry name" value="AMP-bd_C"/>
</dbReference>
<evidence type="ECO:0000256" key="5">
    <source>
        <dbReference type="ARBA" id="ARBA00022737"/>
    </source>
</evidence>
<dbReference type="SUPFAM" id="SSF52777">
    <property type="entry name" value="CoA-dependent acyltransferases"/>
    <property type="match status" value="11"/>
</dbReference>
<dbReference type="Gene3D" id="3.30.300.30">
    <property type="match status" value="6"/>
</dbReference>
<dbReference type="Proteomes" id="UP000005951">
    <property type="component" value="Unassembled WGS sequence"/>
</dbReference>
<feature type="domain" description="Carrier" evidence="7">
    <location>
        <begin position="5780"/>
        <end position="5855"/>
    </location>
</feature>
<keyword evidence="5" id="KW-0677">Repeat</keyword>
<dbReference type="PROSITE" id="PS00012">
    <property type="entry name" value="PHOSPHOPANTETHEINE"/>
    <property type="match status" value="5"/>
</dbReference>
<dbReference type="NCBIfam" id="NF003417">
    <property type="entry name" value="PRK04813.1"/>
    <property type="match status" value="6"/>
</dbReference>
<dbReference type="FunFam" id="1.10.1200.10:FF:000005">
    <property type="entry name" value="Nonribosomal peptide synthetase 1"/>
    <property type="match status" value="1"/>
</dbReference>
<dbReference type="InterPro" id="IPR006162">
    <property type="entry name" value="Ppantetheine_attach_site"/>
</dbReference>
<evidence type="ECO:0000313" key="8">
    <source>
        <dbReference type="EMBL" id="EKT77920.1"/>
    </source>
</evidence>
<keyword evidence="4" id="KW-0597">Phosphoprotein</keyword>
<dbReference type="Gene3D" id="2.30.38.10">
    <property type="entry name" value="Luciferase, Domain 3"/>
    <property type="match status" value="4"/>
</dbReference>
<dbReference type="PANTHER" id="PTHR45527">
    <property type="entry name" value="NONRIBOSOMAL PEPTIDE SYNTHETASE"/>
    <property type="match status" value="1"/>
</dbReference>
<dbReference type="Pfam" id="PF00501">
    <property type="entry name" value="AMP-binding"/>
    <property type="match status" value="5"/>
</dbReference>
<dbReference type="CDD" id="cd05930">
    <property type="entry name" value="A_NRPS"/>
    <property type="match status" value="1"/>
</dbReference>
<dbReference type="FunFam" id="3.40.50.12780:FF:000012">
    <property type="entry name" value="Non-ribosomal peptide synthetase"/>
    <property type="match status" value="4"/>
</dbReference>
<dbReference type="FunFam" id="2.30.38.10:FF:000001">
    <property type="entry name" value="Non-ribosomal peptide synthetase PvdI"/>
    <property type="match status" value="3"/>
</dbReference>
<dbReference type="SMART" id="SM00823">
    <property type="entry name" value="PKS_PP"/>
    <property type="match status" value="5"/>
</dbReference>
<dbReference type="EMBL" id="AJYC02000132">
    <property type="protein sequence ID" value="EKT77920.1"/>
    <property type="molecule type" value="Genomic_DNA"/>
</dbReference>
<dbReference type="InterPro" id="IPR013217">
    <property type="entry name" value="Methyltransf_12"/>
</dbReference>
<evidence type="ECO:0000259" key="7">
    <source>
        <dbReference type="PROSITE" id="PS50075"/>
    </source>
</evidence>
<dbReference type="CDD" id="cd17646">
    <property type="entry name" value="A_NRPS_AB3403-like"/>
    <property type="match status" value="1"/>
</dbReference>
<dbReference type="FunFam" id="3.40.50.980:FF:000001">
    <property type="entry name" value="Non-ribosomal peptide synthetase"/>
    <property type="match status" value="3"/>
</dbReference>
<dbReference type="InterPro" id="IPR009081">
    <property type="entry name" value="PP-bd_ACP"/>
</dbReference>
<dbReference type="InterPro" id="IPR023213">
    <property type="entry name" value="CAT-like_dom_sf"/>
</dbReference>
<feature type="non-terminal residue" evidence="8">
    <location>
        <position position="1"/>
    </location>
</feature>
<dbReference type="UniPathway" id="UPA00011"/>
<dbReference type="GO" id="GO:0009403">
    <property type="term" value="P:toxin biosynthetic process"/>
    <property type="evidence" value="ECO:0007669"/>
    <property type="project" value="UniProtKB-ARBA"/>
</dbReference>
<dbReference type="InterPro" id="IPR029058">
    <property type="entry name" value="AB_hydrolase_fold"/>
</dbReference>
<dbReference type="PROSITE" id="PS50075">
    <property type="entry name" value="CARRIER"/>
    <property type="match status" value="5"/>
</dbReference>
<dbReference type="PANTHER" id="PTHR45527:SF1">
    <property type="entry name" value="FATTY ACID SYNTHASE"/>
    <property type="match status" value="1"/>
</dbReference>
<protein>
    <submittedName>
        <fullName evidence="8">Non-ribosomal peptide synthetase</fullName>
    </submittedName>
</protein>
<dbReference type="GO" id="GO:0072330">
    <property type="term" value="P:monocarboxylic acid biosynthetic process"/>
    <property type="evidence" value="ECO:0007669"/>
    <property type="project" value="UniProtKB-ARBA"/>
</dbReference>
<dbReference type="Pfam" id="PF00975">
    <property type="entry name" value="Thioesterase"/>
    <property type="match status" value="1"/>
</dbReference>
<evidence type="ECO:0000256" key="6">
    <source>
        <dbReference type="ARBA" id="ARBA00023194"/>
    </source>
</evidence>
<dbReference type="Gene3D" id="3.40.50.980">
    <property type="match status" value="8"/>
</dbReference>
<dbReference type="InterPro" id="IPR001031">
    <property type="entry name" value="Thioesterase"/>
</dbReference>
<dbReference type="FunFam" id="1.10.1200.10:FF:000016">
    <property type="entry name" value="Non-ribosomal peptide synthase"/>
    <property type="match status" value="2"/>
</dbReference>
<dbReference type="GO" id="GO:0003824">
    <property type="term" value="F:catalytic activity"/>
    <property type="evidence" value="ECO:0007669"/>
    <property type="project" value="InterPro"/>
</dbReference>
<dbReference type="Pfam" id="PF00550">
    <property type="entry name" value="PP-binding"/>
    <property type="match status" value="5"/>
</dbReference>
<organism evidence="8 9">
    <name type="scientific">Rhodococcus opacus M213</name>
    <dbReference type="NCBI Taxonomy" id="1129896"/>
    <lineage>
        <taxon>Bacteria</taxon>
        <taxon>Bacillati</taxon>
        <taxon>Actinomycetota</taxon>
        <taxon>Actinomycetes</taxon>
        <taxon>Mycobacteriales</taxon>
        <taxon>Nocardiaceae</taxon>
        <taxon>Rhodococcus</taxon>
    </lineage>
</organism>
<dbReference type="Gene3D" id="1.10.1200.10">
    <property type="entry name" value="ACP-like"/>
    <property type="match status" value="4"/>
</dbReference>
<feature type="domain" description="Carrier" evidence="7">
    <location>
        <begin position="3175"/>
        <end position="3249"/>
    </location>
</feature>
<evidence type="ECO:0000313" key="9">
    <source>
        <dbReference type="Proteomes" id="UP000005951"/>
    </source>
</evidence>
<dbReference type="Pfam" id="PF13193">
    <property type="entry name" value="AMP-binding_C"/>
    <property type="match status" value="4"/>
</dbReference>
<dbReference type="InterPro" id="IPR029063">
    <property type="entry name" value="SAM-dependent_MTases_sf"/>
</dbReference>
<evidence type="ECO:0000256" key="1">
    <source>
        <dbReference type="ARBA" id="ARBA00001957"/>
    </source>
</evidence>
<keyword evidence="6" id="KW-0045">Antibiotic biosynthesis</keyword>
<dbReference type="InterPro" id="IPR020806">
    <property type="entry name" value="PKS_PP-bd"/>
</dbReference>
<dbReference type="Gene3D" id="3.40.50.150">
    <property type="entry name" value="Vaccinia Virus protein VP39"/>
    <property type="match status" value="1"/>
</dbReference>
<dbReference type="SUPFAM" id="SSF53335">
    <property type="entry name" value="S-adenosyl-L-methionine-dependent methyltransferases"/>
    <property type="match status" value="1"/>
</dbReference>
<dbReference type="NCBIfam" id="TIGR01720">
    <property type="entry name" value="NRPS-para261"/>
    <property type="match status" value="1"/>
</dbReference>
<dbReference type="InterPro" id="IPR010060">
    <property type="entry name" value="NRPS_synth"/>
</dbReference>
<dbReference type="InterPro" id="IPR036736">
    <property type="entry name" value="ACP-like_sf"/>
</dbReference>
<comment type="cofactor">
    <cofactor evidence="1">
        <name>pantetheine 4'-phosphate</name>
        <dbReference type="ChEBI" id="CHEBI:47942"/>
    </cofactor>
</comment>
<feature type="domain" description="Carrier" evidence="7">
    <location>
        <begin position="651"/>
        <end position="726"/>
    </location>
</feature>
<comment type="similarity">
    <text evidence="2">Belongs to the ATP-dependent AMP-binding enzyme family.</text>
</comment>
<dbReference type="PROSITE" id="PS00455">
    <property type="entry name" value="AMP_BINDING"/>
    <property type="match status" value="5"/>
</dbReference>
<dbReference type="FunFam" id="3.30.300.30:FF:000010">
    <property type="entry name" value="Enterobactin synthetase component F"/>
    <property type="match status" value="1"/>
</dbReference>
<evidence type="ECO:0000256" key="3">
    <source>
        <dbReference type="ARBA" id="ARBA00022450"/>
    </source>
</evidence>
<dbReference type="Pfam" id="PF08242">
    <property type="entry name" value="Methyltransf_12"/>
    <property type="match status" value="1"/>
</dbReference>
<evidence type="ECO:0000256" key="4">
    <source>
        <dbReference type="ARBA" id="ARBA00022553"/>
    </source>
</evidence>
<dbReference type="Pfam" id="PF00668">
    <property type="entry name" value="Condensation"/>
    <property type="match status" value="6"/>
</dbReference>
<dbReference type="Gene3D" id="3.30.559.10">
    <property type="entry name" value="Chloramphenicol acetyltransferase-like domain"/>
    <property type="match status" value="5"/>
</dbReference>
<dbReference type="GO" id="GO:0017000">
    <property type="term" value="P:antibiotic biosynthetic process"/>
    <property type="evidence" value="ECO:0007669"/>
    <property type="project" value="UniProtKB-KW"/>
</dbReference>
<dbReference type="CDD" id="cd02440">
    <property type="entry name" value="AdoMet_MTases"/>
    <property type="match status" value="1"/>
</dbReference>
<accession>K8XLI4</accession>
<dbReference type="RefSeq" id="WP_005263534.1">
    <property type="nucleotide sequence ID" value="NZ_AJYC02000132.1"/>
</dbReference>
<dbReference type="SUPFAM" id="SSF53474">
    <property type="entry name" value="alpha/beta-Hydrolases"/>
    <property type="match status" value="1"/>
</dbReference>
<dbReference type="InterPro" id="IPR000873">
    <property type="entry name" value="AMP-dep_synth/lig_dom"/>
</dbReference>
<name>K8XLI4_RHOOP</name>
<gene>
    <name evidence="8" type="ORF">WSS_A35727</name>
</gene>
<dbReference type="InterPro" id="IPR045851">
    <property type="entry name" value="AMP-bd_C_sf"/>
</dbReference>
<dbReference type="CDD" id="cd19540">
    <property type="entry name" value="LCL_NRPS-like"/>
    <property type="match status" value="3"/>
</dbReference>
<dbReference type="GO" id="GO:0031177">
    <property type="term" value="F:phosphopantetheine binding"/>
    <property type="evidence" value="ECO:0007669"/>
    <property type="project" value="InterPro"/>
</dbReference>
<dbReference type="CDD" id="cd19543">
    <property type="entry name" value="DCL_NRPS"/>
    <property type="match status" value="1"/>
</dbReference>
<dbReference type="Gene3D" id="3.40.50.12780">
    <property type="entry name" value="N-terminal domain of ligase-like"/>
    <property type="match status" value="1"/>
</dbReference>
<dbReference type="InterPro" id="IPR010071">
    <property type="entry name" value="AA_adenyl_dom"/>
</dbReference>
<proteinExistence type="inferred from homology"/>
<dbReference type="InterPro" id="IPR042099">
    <property type="entry name" value="ANL_N_sf"/>
</dbReference>
<comment type="caution">
    <text evidence="8">The sequence shown here is derived from an EMBL/GenBank/DDBJ whole genome shotgun (WGS) entry which is preliminary data.</text>
</comment>
<dbReference type="Gene3D" id="3.30.559.30">
    <property type="entry name" value="Nonribosomal peptide synthetase, condensation domain"/>
    <property type="match status" value="6"/>
</dbReference>
<dbReference type="GO" id="GO:0008610">
    <property type="term" value="P:lipid biosynthetic process"/>
    <property type="evidence" value="ECO:0007669"/>
    <property type="project" value="UniProtKB-ARBA"/>
</dbReference>
<dbReference type="SUPFAM" id="SSF47336">
    <property type="entry name" value="ACP-like"/>
    <property type="match status" value="5"/>
</dbReference>
<dbReference type="InterPro" id="IPR001242">
    <property type="entry name" value="Condensation_dom"/>
</dbReference>
<evidence type="ECO:0000256" key="2">
    <source>
        <dbReference type="ARBA" id="ARBA00006432"/>
    </source>
</evidence>
<reference evidence="8 9" key="1">
    <citation type="journal article" date="2013" name="Genome Announc.">
        <title>Draft Genome Sequence of Rhodococcus opacus Strain M213 Shows a Diverse Catabolic Potential.</title>
        <authorList>
            <person name="Pathak A."/>
            <person name="Green S.J."/>
            <person name="Ogram A."/>
            <person name="Chauhan A."/>
        </authorList>
    </citation>
    <scope>NUCLEOTIDE SEQUENCE [LARGE SCALE GENOMIC DNA]</scope>
    <source>
        <strain evidence="8 9">M213</strain>
    </source>
</reference>
<dbReference type="Gene3D" id="3.40.50.1820">
    <property type="entry name" value="alpha/beta hydrolase"/>
    <property type="match status" value="1"/>
</dbReference>
<dbReference type="GO" id="GO:0043041">
    <property type="term" value="P:amino acid activation for nonribosomal peptide biosynthetic process"/>
    <property type="evidence" value="ECO:0007669"/>
    <property type="project" value="TreeGrafter"/>
</dbReference>